<name>A0A0J6XKT4_9ACTN</name>
<reference evidence="5 6" key="1">
    <citation type="submission" date="2015-06" db="EMBL/GenBank/DDBJ databases">
        <title>Recapitulation of the evolution of biosynthetic gene clusters reveals hidden chemical diversity on bacterial genomes.</title>
        <authorList>
            <person name="Cruz-Morales P."/>
            <person name="Martinez-Guerrero C."/>
            <person name="Morales-Escalante M.A."/>
            <person name="Yanez-Guerra L.A."/>
            <person name="Kopp J.F."/>
            <person name="Feldmann J."/>
            <person name="Ramos-Aboites H.E."/>
            <person name="Barona-Gomez F."/>
        </authorList>
    </citation>
    <scope>NUCLEOTIDE SEQUENCE [LARGE SCALE GENOMIC DNA]</scope>
    <source>
        <strain evidence="5 6">ATCC 31245</strain>
    </source>
</reference>
<gene>
    <name evidence="5" type="ORF">ACS04_16820</name>
</gene>
<dbReference type="RefSeq" id="WP_048477439.1">
    <property type="nucleotide sequence ID" value="NZ_JBIRUD010000016.1"/>
</dbReference>
<protein>
    <recommendedName>
        <fullName evidence="4">Methyltransferase domain-containing protein</fullName>
    </recommendedName>
</protein>
<dbReference type="STRING" id="66430.ACS04_16820"/>
<dbReference type="InterPro" id="IPR041698">
    <property type="entry name" value="Methyltransf_25"/>
</dbReference>
<keyword evidence="3" id="KW-0949">S-adenosyl-L-methionine</keyword>
<dbReference type="CDD" id="cd02440">
    <property type="entry name" value="AdoMet_MTases"/>
    <property type="match status" value="1"/>
</dbReference>
<evidence type="ECO:0000313" key="6">
    <source>
        <dbReference type="Proteomes" id="UP000035932"/>
    </source>
</evidence>
<dbReference type="GO" id="GO:0032259">
    <property type="term" value="P:methylation"/>
    <property type="evidence" value="ECO:0007669"/>
    <property type="project" value="UniProtKB-KW"/>
</dbReference>
<feature type="domain" description="Methyltransferase" evidence="4">
    <location>
        <begin position="83"/>
        <end position="171"/>
    </location>
</feature>
<keyword evidence="2" id="KW-0808">Transferase</keyword>
<keyword evidence="1" id="KW-0489">Methyltransferase</keyword>
<evidence type="ECO:0000256" key="3">
    <source>
        <dbReference type="ARBA" id="ARBA00022691"/>
    </source>
</evidence>
<sequence>MPQDHDIKGRGAPAVLTAGGRSAEHAERNYCGYREVVRNSFKQWYKNNRDSWSGTKTNDRVTHFAIAAAPTDQHQPGTGPARVLDIGCGRGLQTASLAEWLEAEVTGLDLLDVWDTPQVKHGSIRFHQGDFLAFQAEGLDLLVDNGCLHHQRREDWAPWVQHGREMLRPGGAWVVSVFLSPDGEITPHPLADGRLNWWLTEELVTELYEANGFRFTGRLEIDRHFVYEGHQLKYLTLSFVAV</sequence>
<dbReference type="InterPro" id="IPR029063">
    <property type="entry name" value="SAM-dependent_MTases_sf"/>
</dbReference>
<dbReference type="GO" id="GO:0008168">
    <property type="term" value="F:methyltransferase activity"/>
    <property type="evidence" value="ECO:0007669"/>
    <property type="project" value="UniProtKB-KW"/>
</dbReference>
<evidence type="ECO:0000313" key="5">
    <source>
        <dbReference type="EMBL" id="KMO96695.1"/>
    </source>
</evidence>
<evidence type="ECO:0000256" key="2">
    <source>
        <dbReference type="ARBA" id="ARBA00022679"/>
    </source>
</evidence>
<organism evidence="5 6">
    <name type="scientific">Streptomyces roseus</name>
    <dbReference type="NCBI Taxonomy" id="66430"/>
    <lineage>
        <taxon>Bacteria</taxon>
        <taxon>Bacillati</taxon>
        <taxon>Actinomycetota</taxon>
        <taxon>Actinomycetes</taxon>
        <taxon>Kitasatosporales</taxon>
        <taxon>Streptomycetaceae</taxon>
        <taxon>Streptomyces</taxon>
    </lineage>
</organism>
<dbReference type="AlphaFoldDB" id="A0A0J6XKT4"/>
<dbReference type="Pfam" id="PF13649">
    <property type="entry name" value="Methyltransf_25"/>
    <property type="match status" value="1"/>
</dbReference>
<dbReference type="PATRIC" id="fig|66430.4.peg.6054"/>
<dbReference type="PANTHER" id="PTHR43464">
    <property type="entry name" value="METHYLTRANSFERASE"/>
    <property type="match status" value="1"/>
</dbReference>
<keyword evidence="6" id="KW-1185">Reference proteome</keyword>
<evidence type="ECO:0000256" key="1">
    <source>
        <dbReference type="ARBA" id="ARBA00022603"/>
    </source>
</evidence>
<proteinExistence type="predicted"/>
<dbReference type="PANTHER" id="PTHR43464:SF19">
    <property type="entry name" value="UBIQUINONE BIOSYNTHESIS O-METHYLTRANSFERASE, MITOCHONDRIAL"/>
    <property type="match status" value="1"/>
</dbReference>
<evidence type="ECO:0000259" key="4">
    <source>
        <dbReference type="Pfam" id="PF13649"/>
    </source>
</evidence>
<comment type="caution">
    <text evidence="5">The sequence shown here is derived from an EMBL/GenBank/DDBJ whole genome shotgun (WGS) entry which is preliminary data.</text>
</comment>
<dbReference type="EMBL" id="LFML01000063">
    <property type="protein sequence ID" value="KMO96695.1"/>
    <property type="molecule type" value="Genomic_DNA"/>
</dbReference>
<dbReference type="Proteomes" id="UP000035932">
    <property type="component" value="Unassembled WGS sequence"/>
</dbReference>
<dbReference type="SUPFAM" id="SSF53335">
    <property type="entry name" value="S-adenosyl-L-methionine-dependent methyltransferases"/>
    <property type="match status" value="1"/>
</dbReference>
<dbReference type="OrthoDB" id="9786503at2"/>
<dbReference type="Gene3D" id="3.40.50.150">
    <property type="entry name" value="Vaccinia Virus protein VP39"/>
    <property type="match status" value="1"/>
</dbReference>
<accession>A0A0J6XKT4</accession>